<dbReference type="RefSeq" id="WP_345026581.1">
    <property type="nucleotide sequence ID" value="NZ_BAABEY010000002.1"/>
</dbReference>
<gene>
    <name evidence="1" type="ORF">GCM10023091_06020</name>
</gene>
<comment type="caution">
    <text evidence="1">The sequence shown here is derived from an EMBL/GenBank/DDBJ whole genome shotgun (WGS) entry which is preliminary data.</text>
</comment>
<protein>
    <submittedName>
        <fullName evidence="1">Uncharacterized protein</fullName>
    </submittedName>
</protein>
<evidence type="ECO:0000313" key="1">
    <source>
        <dbReference type="EMBL" id="GAA4433008.1"/>
    </source>
</evidence>
<name>A0ABP8LNZ5_9BACT</name>
<dbReference type="Proteomes" id="UP001501508">
    <property type="component" value="Unassembled WGS sequence"/>
</dbReference>
<dbReference type="InterPro" id="IPR042206">
    <property type="entry name" value="CRISPR-assoc_Cas1_C"/>
</dbReference>
<reference evidence="2" key="1">
    <citation type="journal article" date="2019" name="Int. J. Syst. Evol. Microbiol.">
        <title>The Global Catalogue of Microorganisms (GCM) 10K type strain sequencing project: providing services to taxonomists for standard genome sequencing and annotation.</title>
        <authorList>
            <consortium name="The Broad Institute Genomics Platform"/>
            <consortium name="The Broad Institute Genome Sequencing Center for Infectious Disease"/>
            <person name="Wu L."/>
            <person name="Ma J."/>
        </authorList>
    </citation>
    <scope>NUCLEOTIDE SEQUENCE [LARGE SCALE GENOMIC DNA]</scope>
    <source>
        <strain evidence="2">JCM 31920</strain>
    </source>
</reference>
<organism evidence="1 2">
    <name type="scientific">Ravibacter arvi</name>
    <dbReference type="NCBI Taxonomy" id="2051041"/>
    <lineage>
        <taxon>Bacteria</taxon>
        <taxon>Pseudomonadati</taxon>
        <taxon>Bacteroidota</taxon>
        <taxon>Cytophagia</taxon>
        <taxon>Cytophagales</taxon>
        <taxon>Spirosomataceae</taxon>
        <taxon>Ravibacter</taxon>
    </lineage>
</organism>
<dbReference type="InterPro" id="IPR019858">
    <property type="entry name" value="CRISPR-assoc_Cas1_HMARI/TNEAP"/>
</dbReference>
<dbReference type="PANTHER" id="PTHR43219">
    <property type="entry name" value="CRISPR-ASSOCIATED ENDONUCLEASE CAS1"/>
    <property type="match status" value="1"/>
</dbReference>
<evidence type="ECO:0000313" key="2">
    <source>
        <dbReference type="Proteomes" id="UP001501508"/>
    </source>
</evidence>
<proteinExistence type="predicted"/>
<dbReference type="EMBL" id="BAABEY010000002">
    <property type="protein sequence ID" value="GAA4433008.1"/>
    <property type="molecule type" value="Genomic_DNA"/>
</dbReference>
<accession>A0ABP8LNZ5</accession>
<dbReference type="Gene3D" id="1.20.120.920">
    <property type="entry name" value="CRISPR-associated endonuclease Cas1, C-terminal domain"/>
    <property type="match status" value="1"/>
</dbReference>
<sequence length="55" mass="6979">MFVQHWDERLSQTVQHRLLDRKVSYERLIRLECYKLIQHLNDPLKEPYEGLHMWW</sequence>
<keyword evidence="2" id="KW-1185">Reference proteome</keyword>
<dbReference type="PANTHER" id="PTHR43219:SF1">
    <property type="entry name" value="CRISPR-ASSOCIATED ENDONUCLEASE CAS1"/>
    <property type="match status" value="1"/>
</dbReference>